<dbReference type="RefSeq" id="WP_044766756.1">
    <property type="nucleotide sequence ID" value="NZ_CEIH01000032.1"/>
</dbReference>
<accession>A0A0Z8N7J0</accession>
<name>A0A0Z8N7J0_STRSU</name>
<dbReference type="Gene3D" id="1.10.10.800">
    <property type="match status" value="1"/>
</dbReference>
<dbReference type="SUPFAM" id="SSF53474">
    <property type="entry name" value="alpha/beta-Hydrolases"/>
    <property type="match status" value="1"/>
</dbReference>
<dbReference type="PANTHER" id="PTHR47751:SF1">
    <property type="entry name" value="SUPERFAMILY HYDROLASE, PUTATIVE (AFU_ORTHOLOGUE AFUA_2G16580)-RELATED"/>
    <property type="match status" value="1"/>
</dbReference>
<dbReference type="InterPro" id="IPR041127">
    <property type="entry name" value="PET_hydrolase/cutinase-like"/>
</dbReference>
<feature type="domain" description="PET hydrolase/cutinase-like" evidence="1">
    <location>
        <begin position="21"/>
        <end position="157"/>
    </location>
</feature>
<dbReference type="Proteomes" id="UP000069526">
    <property type="component" value="Unassembled WGS sequence"/>
</dbReference>
<sequence length="331" mass="36507">MTNTYTFDLHDKVTRTSVRFKNRYGIELAGDLYQPKNTNGKLAALTVSGAFGAVKEQTSGFYANELASRGFVALAFDNAFTGQSGGEVRNVASPDIFTEDYSAAVDFLGRLDIVDRNRIGVMAICGLSGMAITAAINDKRIKAVATASMYDMSRSISKGYADNYSLADRNKIRDYLAAQRWADVDAGNFATGPHEITFDENGDVLVTQGLPEIIPDFLKDNPVLTAFHNYYKTERGYHKRSVNSTGAWTATTPQAFFNFPLVTNVEEMDRPMMLIAGENAHSRYYSEDVAKAAGDIAELVIVPNTDHVDLYDKVEKIPFDQLVSFFNQALS</sequence>
<dbReference type="InterPro" id="IPR051411">
    <property type="entry name" value="Polyketide_trans_af380"/>
</dbReference>
<evidence type="ECO:0000259" key="1">
    <source>
        <dbReference type="Pfam" id="PF12740"/>
    </source>
</evidence>
<dbReference type="EMBL" id="FIJK01000015">
    <property type="protein sequence ID" value="CYW22339.1"/>
    <property type="molecule type" value="Genomic_DNA"/>
</dbReference>
<organism evidence="2 3">
    <name type="scientific">Streptococcus suis</name>
    <dbReference type="NCBI Taxonomy" id="1307"/>
    <lineage>
        <taxon>Bacteria</taxon>
        <taxon>Bacillati</taxon>
        <taxon>Bacillota</taxon>
        <taxon>Bacilli</taxon>
        <taxon>Lactobacillales</taxon>
        <taxon>Streptococcaceae</taxon>
        <taxon>Streptococcus</taxon>
    </lineage>
</organism>
<gene>
    <name evidence="2" type="ORF">ERS132539_00837</name>
</gene>
<evidence type="ECO:0000313" key="3">
    <source>
        <dbReference type="Proteomes" id="UP000069526"/>
    </source>
</evidence>
<evidence type="ECO:0000313" key="2">
    <source>
        <dbReference type="EMBL" id="CYW22339.1"/>
    </source>
</evidence>
<dbReference type="PANTHER" id="PTHR47751">
    <property type="entry name" value="SUPERFAMILY HYDROLASE, PUTATIVE (AFU_ORTHOLOGUE AFUA_2G16580)-RELATED"/>
    <property type="match status" value="1"/>
</dbReference>
<reference evidence="2 3" key="1">
    <citation type="submission" date="2016-02" db="EMBL/GenBank/DDBJ databases">
        <authorList>
            <consortium name="Pathogen Informatics"/>
        </authorList>
    </citation>
    <scope>NUCLEOTIDE SEQUENCE [LARGE SCALE GENOMIC DNA]</scope>
    <source>
        <strain evidence="2 3">SS1013</strain>
    </source>
</reference>
<dbReference type="Pfam" id="PF12740">
    <property type="entry name" value="PETase"/>
    <property type="match status" value="1"/>
</dbReference>
<dbReference type="Gene3D" id="3.40.50.1820">
    <property type="entry name" value="alpha/beta hydrolase"/>
    <property type="match status" value="1"/>
</dbReference>
<proteinExistence type="predicted"/>
<dbReference type="InterPro" id="IPR029058">
    <property type="entry name" value="AB_hydrolase_fold"/>
</dbReference>
<protein>
    <submittedName>
        <fullName evidence="2">X-Pro dipeptidyl-peptidase</fullName>
    </submittedName>
</protein>
<dbReference type="AlphaFoldDB" id="A0A0Z8N7J0"/>